<proteinExistence type="predicted"/>
<gene>
    <name evidence="2" type="ORF">AYJ54_34960</name>
</gene>
<evidence type="ECO:0000313" key="3">
    <source>
        <dbReference type="Proteomes" id="UP000076959"/>
    </source>
</evidence>
<protein>
    <submittedName>
        <fullName evidence="2">Epimerase</fullName>
    </submittedName>
</protein>
<dbReference type="InterPro" id="IPR001509">
    <property type="entry name" value="Epimerase_deHydtase"/>
</dbReference>
<dbReference type="Gene3D" id="3.40.50.720">
    <property type="entry name" value="NAD(P)-binding Rossmann-like Domain"/>
    <property type="match status" value="1"/>
</dbReference>
<dbReference type="Proteomes" id="UP000076959">
    <property type="component" value="Unassembled WGS sequence"/>
</dbReference>
<dbReference type="SUPFAM" id="SSF51735">
    <property type="entry name" value="NAD(P)-binding Rossmann-fold domains"/>
    <property type="match status" value="1"/>
</dbReference>
<dbReference type="OrthoDB" id="9803892at2"/>
<name>A0A176Y7E4_9BRAD</name>
<feature type="domain" description="NAD-dependent epimerase/dehydratase" evidence="1">
    <location>
        <begin position="4"/>
        <end position="226"/>
    </location>
</feature>
<keyword evidence="3" id="KW-1185">Reference proteome</keyword>
<dbReference type="InterPro" id="IPR050177">
    <property type="entry name" value="Lipid_A_modif_metabolic_enz"/>
</dbReference>
<dbReference type="STRING" id="1505087.AYJ54_34960"/>
<dbReference type="EMBL" id="LUUB01000125">
    <property type="protein sequence ID" value="OAE97309.1"/>
    <property type="molecule type" value="Genomic_DNA"/>
</dbReference>
<dbReference type="AlphaFoldDB" id="A0A176Y7E4"/>
<evidence type="ECO:0000259" key="1">
    <source>
        <dbReference type="Pfam" id="PF01370"/>
    </source>
</evidence>
<dbReference type="Pfam" id="PF01370">
    <property type="entry name" value="Epimerase"/>
    <property type="match status" value="1"/>
</dbReference>
<comment type="caution">
    <text evidence="2">The sequence shown here is derived from an EMBL/GenBank/DDBJ whole genome shotgun (WGS) entry which is preliminary data.</text>
</comment>
<dbReference type="PANTHER" id="PTHR43245">
    <property type="entry name" value="BIFUNCTIONAL POLYMYXIN RESISTANCE PROTEIN ARNA"/>
    <property type="match status" value="1"/>
</dbReference>
<organism evidence="2 3">
    <name type="scientific">Bradyrhizobium centrolobii</name>
    <dbReference type="NCBI Taxonomy" id="1505087"/>
    <lineage>
        <taxon>Bacteria</taxon>
        <taxon>Pseudomonadati</taxon>
        <taxon>Pseudomonadota</taxon>
        <taxon>Alphaproteobacteria</taxon>
        <taxon>Hyphomicrobiales</taxon>
        <taxon>Nitrobacteraceae</taxon>
        <taxon>Bradyrhizobium</taxon>
    </lineage>
</organism>
<sequence>MSRVVVIGGSGHVGTYLVPALVERGYEVINVSRGTAAPYRPHLAWSSIENITLDRAAEEKKGQFGTKIAALKPDIVVDMISFDLPSTQQLVEALRGKVEHYLFCSSIWVYGRLFSVPSTEADPPNPIDTYGRGKAESEAWLLRQARLTGFPATCFRPGHIVGEGWVPINPIGNADPEIFSLIARGDELVLPNLGLEMVHHVHADDVAQWIVRAIENRAASVGEVFNTVSEQAVTLKGYAATVYRWFGKEPRISFKPFDEWIRGLGDWAENTRGHITRSSCHSIEKSRRRLDYRPRYTSFEAVRESLQALIACGKVHAPDAPGSGRSE</sequence>
<dbReference type="InterPro" id="IPR036291">
    <property type="entry name" value="NAD(P)-bd_dom_sf"/>
</dbReference>
<accession>A0A176Y7E4</accession>
<evidence type="ECO:0000313" key="2">
    <source>
        <dbReference type="EMBL" id="OAE97309.1"/>
    </source>
</evidence>
<dbReference type="RefSeq" id="WP_063708779.1">
    <property type="nucleotide sequence ID" value="NZ_LUUB01000125.1"/>
</dbReference>
<reference evidence="2 3" key="1">
    <citation type="submission" date="2016-03" db="EMBL/GenBank/DDBJ databases">
        <title>Draft Genome Sequence of the Strain BR 10245 (Bradyrhizobium sp.) isolated from nodules of Centrolobium paraense.</title>
        <authorList>
            <person name="Simoes-Araujo J.L.Sr."/>
            <person name="Barauna A.C."/>
            <person name="Silva K."/>
            <person name="Zilli J.E."/>
        </authorList>
    </citation>
    <scope>NUCLEOTIDE SEQUENCE [LARGE SCALE GENOMIC DNA]</scope>
    <source>
        <strain evidence="2 3">BR 10245</strain>
    </source>
</reference>